<evidence type="ECO:0000313" key="2">
    <source>
        <dbReference type="Proteomes" id="UP000275267"/>
    </source>
</evidence>
<evidence type="ECO:0000313" key="1">
    <source>
        <dbReference type="EMBL" id="RLN41495.1"/>
    </source>
</evidence>
<keyword evidence="2" id="KW-1185">Reference proteome</keyword>
<comment type="caution">
    <text evidence="1">The sequence shown here is derived from an EMBL/GenBank/DDBJ whole genome shotgun (WGS) entry which is preliminary data.</text>
</comment>
<dbReference type="Proteomes" id="UP000275267">
    <property type="component" value="Unassembled WGS sequence"/>
</dbReference>
<protein>
    <submittedName>
        <fullName evidence="1">Uncharacterized protein</fullName>
    </submittedName>
</protein>
<proteinExistence type="predicted"/>
<reference evidence="2" key="1">
    <citation type="journal article" date="2019" name="Nat. Commun.">
        <title>The genome of broomcorn millet.</title>
        <authorList>
            <person name="Zou C."/>
            <person name="Miki D."/>
            <person name="Li D."/>
            <person name="Tang Q."/>
            <person name="Xiao L."/>
            <person name="Rajput S."/>
            <person name="Deng P."/>
            <person name="Jia W."/>
            <person name="Huang R."/>
            <person name="Zhang M."/>
            <person name="Sun Y."/>
            <person name="Hu J."/>
            <person name="Fu X."/>
            <person name="Schnable P.S."/>
            <person name="Li F."/>
            <person name="Zhang H."/>
            <person name="Feng B."/>
            <person name="Zhu X."/>
            <person name="Liu R."/>
            <person name="Schnable J.C."/>
            <person name="Zhu J.-K."/>
            <person name="Zhang H."/>
        </authorList>
    </citation>
    <scope>NUCLEOTIDE SEQUENCE [LARGE SCALE GENOMIC DNA]</scope>
</reference>
<gene>
    <name evidence="1" type="ORF">C2845_PM01G19120</name>
</gene>
<name>A0A3L6TPT0_PANMI</name>
<accession>A0A3L6TPT0</accession>
<dbReference type="AlphaFoldDB" id="A0A3L6TPT0"/>
<dbReference type="EMBL" id="PQIB02000001">
    <property type="protein sequence ID" value="RLN41495.1"/>
    <property type="molecule type" value="Genomic_DNA"/>
</dbReference>
<organism evidence="1 2">
    <name type="scientific">Panicum miliaceum</name>
    <name type="common">Proso millet</name>
    <name type="synonym">Broomcorn millet</name>
    <dbReference type="NCBI Taxonomy" id="4540"/>
    <lineage>
        <taxon>Eukaryota</taxon>
        <taxon>Viridiplantae</taxon>
        <taxon>Streptophyta</taxon>
        <taxon>Embryophyta</taxon>
        <taxon>Tracheophyta</taxon>
        <taxon>Spermatophyta</taxon>
        <taxon>Magnoliopsida</taxon>
        <taxon>Liliopsida</taxon>
        <taxon>Poales</taxon>
        <taxon>Poaceae</taxon>
        <taxon>PACMAD clade</taxon>
        <taxon>Panicoideae</taxon>
        <taxon>Panicodae</taxon>
        <taxon>Paniceae</taxon>
        <taxon>Panicinae</taxon>
        <taxon>Panicum</taxon>
        <taxon>Panicum sect. Panicum</taxon>
    </lineage>
</organism>
<sequence>MDEMRVPSSLRHACPCDLILGDEEMEWWWSCLLNRRETMSWRVAAADMRAQEELLFACRLKEKEAGKVSMFTRCSTWLCRGMILDSSRCSRTGQRGAFKLLSILTVNGFWGLEFLDVM</sequence>